<dbReference type="SUPFAM" id="SSF74650">
    <property type="entry name" value="Galactose mutarotase-like"/>
    <property type="match status" value="1"/>
</dbReference>
<dbReference type="GO" id="GO:0004558">
    <property type="term" value="F:alpha-1,4-glucosidase activity"/>
    <property type="evidence" value="ECO:0007669"/>
    <property type="project" value="TreeGrafter"/>
</dbReference>
<dbReference type="PANTHER" id="PTHR22762">
    <property type="entry name" value="ALPHA-GLUCOSIDASE"/>
    <property type="match status" value="1"/>
</dbReference>
<dbReference type="GO" id="GO:0030246">
    <property type="term" value="F:carbohydrate binding"/>
    <property type="evidence" value="ECO:0007669"/>
    <property type="project" value="InterPro"/>
</dbReference>
<gene>
    <name evidence="2" type="ORF">ONB1V03_LOCUS23316</name>
</gene>
<dbReference type="GO" id="GO:0005975">
    <property type="term" value="P:carbohydrate metabolic process"/>
    <property type="evidence" value="ECO:0007669"/>
    <property type="project" value="InterPro"/>
</dbReference>
<evidence type="ECO:0000313" key="3">
    <source>
        <dbReference type="Proteomes" id="UP000728032"/>
    </source>
</evidence>
<dbReference type="InterPro" id="IPR011013">
    <property type="entry name" value="Gal_mutarotase_sf_dom"/>
</dbReference>
<reference evidence="2" key="1">
    <citation type="submission" date="2020-11" db="EMBL/GenBank/DDBJ databases">
        <authorList>
            <person name="Tran Van P."/>
        </authorList>
    </citation>
    <scope>NUCLEOTIDE SEQUENCE</scope>
</reference>
<dbReference type="EMBL" id="OC973022">
    <property type="protein sequence ID" value="CAD7668386.1"/>
    <property type="molecule type" value="Genomic_DNA"/>
</dbReference>
<evidence type="ECO:0000313" key="2">
    <source>
        <dbReference type="EMBL" id="CAD7668386.1"/>
    </source>
</evidence>
<dbReference type="CDD" id="cd14752">
    <property type="entry name" value="GH31_N"/>
    <property type="match status" value="1"/>
</dbReference>
<accession>A0A7R9MUK2</accession>
<proteinExistence type="predicted"/>
<dbReference type="InterPro" id="IPR025887">
    <property type="entry name" value="Glyco_hydro_31_N_dom"/>
</dbReference>
<sequence>MSAQIPRTSSSRSLVKQPKLKFDTSIGGLVFADQFLQLATNLATKNVYGFGENVHQTFRHDLNYRTWPLFGRDKPLGEGTENLYGVHPFYTVLEADGKAHGILFLNSNAMGLCLT</sequence>
<evidence type="ECO:0000259" key="1">
    <source>
        <dbReference type="Pfam" id="PF13802"/>
    </source>
</evidence>
<dbReference type="Pfam" id="PF13802">
    <property type="entry name" value="Gal_mutarotas_2"/>
    <property type="match status" value="1"/>
</dbReference>
<keyword evidence="3" id="KW-1185">Reference proteome</keyword>
<name>A0A7R9MUK2_9ACAR</name>
<organism evidence="2">
    <name type="scientific">Oppiella nova</name>
    <dbReference type="NCBI Taxonomy" id="334625"/>
    <lineage>
        <taxon>Eukaryota</taxon>
        <taxon>Metazoa</taxon>
        <taxon>Ecdysozoa</taxon>
        <taxon>Arthropoda</taxon>
        <taxon>Chelicerata</taxon>
        <taxon>Arachnida</taxon>
        <taxon>Acari</taxon>
        <taxon>Acariformes</taxon>
        <taxon>Sarcoptiformes</taxon>
        <taxon>Oribatida</taxon>
        <taxon>Brachypylina</taxon>
        <taxon>Oppioidea</taxon>
        <taxon>Oppiidae</taxon>
        <taxon>Oppiella</taxon>
    </lineage>
</organism>
<dbReference type="AlphaFoldDB" id="A0A7R9MUK2"/>
<protein>
    <recommendedName>
        <fullName evidence="1">Glycoside hydrolase family 31 N-terminal domain-containing protein</fullName>
    </recommendedName>
</protein>
<dbReference type="EMBL" id="CAJPVJ010058197">
    <property type="protein sequence ID" value="CAG2183896.1"/>
    <property type="molecule type" value="Genomic_DNA"/>
</dbReference>
<dbReference type="Proteomes" id="UP000728032">
    <property type="component" value="Unassembled WGS sequence"/>
</dbReference>
<dbReference type="PANTHER" id="PTHR22762:SF133">
    <property type="entry name" value="P-TYPE DOMAIN-CONTAINING PROTEIN"/>
    <property type="match status" value="1"/>
</dbReference>
<feature type="non-terminal residue" evidence="2">
    <location>
        <position position="115"/>
    </location>
</feature>
<dbReference type="OrthoDB" id="6412956at2759"/>
<dbReference type="Gene3D" id="2.60.40.1760">
    <property type="entry name" value="glycosyl hydrolase (family 31)"/>
    <property type="match status" value="1"/>
</dbReference>
<feature type="domain" description="Glycoside hydrolase family 31 N-terminal" evidence="1">
    <location>
        <begin position="45"/>
        <end position="108"/>
    </location>
</feature>